<dbReference type="AlphaFoldDB" id="A0A7R9INN9"/>
<organism evidence="6">
    <name type="scientific">Timema tahoe</name>
    <dbReference type="NCBI Taxonomy" id="61484"/>
    <lineage>
        <taxon>Eukaryota</taxon>
        <taxon>Metazoa</taxon>
        <taxon>Ecdysozoa</taxon>
        <taxon>Arthropoda</taxon>
        <taxon>Hexapoda</taxon>
        <taxon>Insecta</taxon>
        <taxon>Pterygota</taxon>
        <taxon>Neoptera</taxon>
        <taxon>Polyneoptera</taxon>
        <taxon>Phasmatodea</taxon>
        <taxon>Timematodea</taxon>
        <taxon>Timematoidea</taxon>
        <taxon>Timematidae</taxon>
        <taxon>Timema</taxon>
    </lineage>
</organism>
<protein>
    <recommendedName>
        <fullName evidence="5">Insulin-like domain-containing protein</fullName>
    </recommendedName>
</protein>
<gene>
    <name evidence="6" type="ORF">TTEB3V08_LOCUS9715</name>
</gene>
<dbReference type="SUPFAM" id="SSF56994">
    <property type="entry name" value="Insulin-like"/>
    <property type="match status" value="1"/>
</dbReference>
<feature type="domain" description="Insulin-like" evidence="5">
    <location>
        <begin position="28"/>
        <end position="58"/>
    </location>
</feature>
<dbReference type="InterPro" id="IPR016179">
    <property type="entry name" value="Insulin-like"/>
</dbReference>
<dbReference type="InterPro" id="IPR022353">
    <property type="entry name" value="Insulin_CS"/>
</dbReference>
<dbReference type="Gene3D" id="1.10.100.10">
    <property type="entry name" value="Insulin-like"/>
    <property type="match status" value="1"/>
</dbReference>
<dbReference type="EMBL" id="OE005240">
    <property type="protein sequence ID" value="CAD7461812.1"/>
    <property type="molecule type" value="Genomic_DNA"/>
</dbReference>
<dbReference type="Pfam" id="PF00049">
    <property type="entry name" value="Insulin"/>
    <property type="match status" value="1"/>
</dbReference>
<dbReference type="GO" id="GO:0005179">
    <property type="term" value="F:hormone activity"/>
    <property type="evidence" value="ECO:0007669"/>
    <property type="project" value="InterPro"/>
</dbReference>
<dbReference type="InterPro" id="IPR036438">
    <property type="entry name" value="Insulin-like_sf"/>
</dbReference>
<feature type="compositionally biased region" description="Basic residues" evidence="4">
    <location>
        <begin position="128"/>
        <end position="148"/>
    </location>
</feature>
<feature type="compositionally biased region" description="Polar residues" evidence="4">
    <location>
        <begin position="105"/>
        <end position="115"/>
    </location>
</feature>
<evidence type="ECO:0000256" key="2">
    <source>
        <dbReference type="ARBA" id="ARBA00022685"/>
    </source>
</evidence>
<dbReference type="GO" id="GO:0005576">
    <property type="term" value="C:extracellular region"/>
    <property type="evidence" value="ECO:0007669"/>
    <property type="project" value="InterPro"/>
</dbReference>
<evidence type="ECO:0000256" key="4">
    <source>
        <dbReference type="SAM" id="MobiDB-lite"/>
    </source>
</evidence>
<dbReference type="CDD" id="cd04365">
    <property type="entry name" value="IlGF_relaxin_like"/>
    <property type="match status" value="1"/>
</dbReference>
<proteinExistence type="inferred from homology"/>
<reference evidence="6" key="1">
    <citation type="submission" date="2020-11" db="EMBL/GenBank/DDBJ databases">
        <authorList>
            <person name="Tran Van P."/>
        </authorList>
    </citation>
    <scope>NUCLEOTIDE SEQUENCE</scope>
</reference>
<comment type="similarity">
    <text evidence="1">Belongs to the insulin family.</text>
</comment>
<keyword evidence="3" id="KW-0732">Signal</keyword>
<evidence type="ECO:0000256" key="3">
    <source>
        <dbReference type="ARBA" id="ARBA00022729"/>
    </source>
</evidence>
<sequence>MCVDISIDQLSSRLVRAELSVGRSNKPSTPSKSRRMSRGITHECCKVGCSWKTMEEYCLPGETENNLVYTVYSVSVRSMVRKKRLTPQTQIALSTESRPIKSLFNQIQTDGSSKVSPKEKNYGLSSPKKAKGHRKKKKKGRKGNGRCRCRRKQRKSVPAYSCIEDSDIRVALRRDPVKTVIYLVSRGEMLEAVSEIERAVPVDSVVAATIPVEKTNITPALLQQLIQEVVAWF</sequence>
<name>A0A7R9INN9_9NEOP</name>
<feature type="region of interest" description="Disordered" evidence="4">
    <location>
        <begin position="105"/>
        <end position="148"/>
    </location>
</feature>
<evidence type="ECO:0000313" key="6">
    <source>
        <dbReference type="EMBL" id="CAD7461812.1"/>
    </source>
</evidence>
<dbReference type="PROSITE" id="PS00262">
    <property type="entry name" value="INSULIN"/>
    <property type="match status" value="1"/>
</dbReference>
<evidence type="ECO:0000256" key="1">
    <source>
        <dbReference type="ARBA" id="ARBA00009034"/>
    </source>
</evidence>
<accession>A0A7R9INN9</accession>
<evidence type="ECO:0000259" key="5">
    <source>
        <dbReference type="Pfam" id="PF00049"/>
    </source>
</evidence>
<keyword evidence="2" id="KW-0165">Cleavage on pair of basic residues</keyword>